<protein>
    <submittedName>
        <fullName evidence="3">DUF1707 domain-containing protein</fullName>
    </submittedName>
</protein>
<evidence type="ECO:0000313" key="4">
    <source>
        <dbReference type="Proteomes" id="UP000294853"/>
    </source>
</evidence>
<dbReference type="InterPro" id="IPR012551">
    <property type="entry name" value="DUF1707_SHOCT-like"/>
</dbReference>
<proteinExistence type="predicted"/>
<gene>
    <name evidence="3" type="ORF">EXE58_00995</name>
</gene>
<dbReference type="RefSeq" id="WP_135266161.1">
    <property type="nucleotide sequence ID" value="NZ_CP038436.1"/>
</dbReference>
<keyword evidence="1" id="KW-0472">Membrane</keyword>
<feature type="domain" description="DUF1707" evidence="2">
    <location>
        <begin position="33"/>
        <end position="83"/>
    </location>
</feature>
<accession>A0A4P7IB11</accession>
<evidence type="ECO:0000259" key="2">
    <source>
        <dbReference type="Pfam" id="PF08044"/>
    </source>
</evidence>
<evidence type="ECO:0000313" key="3">
    <source>
        <dbReference type="EMBL" id="QBX54186.1"/>
    </source>
</evidence>
<dbReference type="KEGG" id="nsn:EXE58_00995"/>
<dbReference type="Proteomes" id="UP000294853">
    <property type="component" value="Chromosome"/>
</dbReference>
<keyword evidence="1" id="KW-0812">Transmembrane</keyword>
<reference evidence="3 4" key="1">
    <citation type="submission" date="2019-03" db="EMBL/GenBank/DDBJ databases">
        <title>Three New Species of Nocardioides, Nocardioides euryhalodurans sp. nov., Nocardioides seonyuensis sp. nov. and Nocardioides eburneoflavus sp. nov. Iolated from Soil.</title>
        <authorList>
            <person name="Roh S.G."/>
            <person name="Lee C."/>
            <person name="Kim M.-K."/>
            <person name="Kim S.B."/>
        </authorList>
    </citation>
    <scope>NUCLEOTIDE SEQUENCE [LARGE SCALE GENOMIC DNA]</scope>
    <source>
        <strain evidence="3 4">MMS17-SY207-3</strain>
    </source>
</reference>
<dbReference type="OrthoDB" id="4772576at2"/>
<feature type="transmembrane region" description="Helical" evidence="1">
    <location>
        <begin position="140"/>
        <end position="158"/>
    </location>
</feature>
<keyword evidence="1" id="KW-1133">Transmembrane helix</keyword>
<dbReference type="EMBL" id="CP038436">
    <property type="protein sequence ID" value="QBX54186.1"/>
    <property type="molecule type" value="Genomic_DNA"/>
</dbReference>
<dbReference type="AlphaFoldDB" id="A0A4P7IB11"/>
<dbReference type="Pfam" id="PF08044">
    <property type="entry name" value="DUF1707"/>
    <property type="match status" value="1"/>
</dbReference>
<sequence length="161" mass="17386">MSMPHGAPGAGDEAYRHWLRSQSEADAAQDSLLASDTERDQVCRRLASAFSEGRITSAELDERTSQALIARTHGDLDAVLRGLTVPAVPARPMPPASFGYAPPAARVPSGVNPRMVFWIVCFFMAPSLLTGLLAQGPTGLVPVVILGPILYLVYRRLYPRT</sequence>
<name>A0A4P7IB11_9ACTN</name>
<organism evidence="3 4">
    <name type="scientific">Nocardioides seonyuensis</name>
    <dbReference type="NCBI Taxonomy" id="2518371"/>
    <lineage>
        <taxon>Bacteria</taxon>
        <taxon>Bacillati</taxon>
        <taxon>Actinomycetota</taxon>
        <taxon>Actinomycetes</taxon>
        <taxon>Propionibacteriales</taxon>
        <taxon>Nocardioidaceae</taxon>
        <taxon>Nocardioides</taxon>
    </lineage>
</organism>
<keyword evidence="4" id="KW-1185">Reference proteome</keyword>
<evidence type="ECO:0000256" key="1">
    <source>
        <dbReference type="SAM" id="Phobius"/>
    </source>
</evidence>